<evidence type="ECO:0000313" key="1">
    <source>
        <dbReference type="EMBL" id="PCS05304.1"/>
    </source>
</evidence>
<dbReference type="Proteomes" id="UP000218282">
    <property type="component" value="Unassembled WGS sequence"/>
</dbReference>
<keyword evidence="2" id="KW-1185">Reference proteome</keyword>
<name>A0A2A5RVT2_9LACT</name>
<proteinExistence type="predicted"/>
<reference evidence="1 2" key="1">
    <citation type="submission" date="2014-12" db="EMBL/GenBank/DDBJ databases">
        <title>Draft genome sequences of 10 type strains of Lactococcus.</title>
        <authorList>
            <person name="Sun Z."/>
            <person name="Zhong Z."/>
            <person name="Liu W."/>
            <person name="Zhang W."/>
            <person name="Zhang H."/>
        </authorList>
    </citation>
    <scope>NUCLEOTIDE SEQUENCE [LARGE SCALE GENOMIC DNA]</scope>
    <source>
        <strain evidence="1 2">DSM 6634</strain>
    </source>
</reference>
<organism evidence="1 2">
    <name type="scientific">Pseudolactococcus piscium</name>
    <dbReference type="NCBI Taxonomy" id="1364"/>
    <lineage>
        <taxon>Bacteria</taxon>
        <taxon>Bacillati</taxon>
        <taxon>Bacillota</taxon>
        <taxon>Bacilli</taxon>
        <taxon>Lactobacillales</taxon>
        <taxon>Streptococcaceae</taxon>
        <taxon>Pseudolactococcus</taxon>
    </lineage>
</organism>
<dbReference type="AlphaFoldDB" id="A0A2A5RVT2"/>
<gene>
    <name evidence="1" type="ORF">RU86_GL000963</name>
</gene>
<evidence type="ECO:0000313" key="2">
    <source>
        <dbReference type="Proteomes" id="UP000218282"/>
    </source>
</evidence>
<sequence>MSNLENFNNIHANLSESAYNDRPNNFPELSNMRKERKIDFSKHYVNKKKIS</sequence>
<protein>
    <submittedName>
        <fullName evidence="1">Uncharacterized protein</fullName>
    </submittedName>
</protein>
<dbReference type="EMBL" id="JXJW01000019">
    <property type="protein sequence ID" value="PCS05304.1"/>
    <property type="molecule type" value="Genomic_DNA"/>
</dbReference>
<accession>A0A2A5RVT2</accession>
<comment type="caution">
    <text evidence="1">The sequence shown here is derived from an EMBL/GenBank/DDBJ whole genome shotgun (WGS) entry which is preliminary data.</text>
</comment>